<keyword evidence="4" id="KW-0233">DNA recombination</keyword>
<feature type="domain" description="HTH lacI-type" evidence="7">
    <location>
        <begin position="302"/>
        <end position="356"/>
    </location>
</feature>
<feature type="compositionally biased region" description="Basic residues" evidence="6">
    <location>
        <begin position="156"/>
        <end position="170"/>
    </location>
</feature>
<dbReference type="InterPro" id="IPR000843">
    <property type="entry name" value="HTH_LacI"/>
</dbReference>
<evidence type="ECO:0000259" key="8">
    <source>
        <dbReference type="PROSITE" id="PS51900"/>
    </source>
</evidence>
<comment type="similarity">
    <text evidence="1">Belongs to the 'phage' integrase family.</text>
</comment>
<gene>
    <name evidence="9" type="ORF">QCN29_05015</name>
</gene>
<feature type="region of interest" description="Disordered" evidence="6">
    <location>
        <begin position="35"/>
        <end position="60"/>
    </location>
</feature>
<dbReference type="InterPro" id="IPR013762">
    <property type="entry name" value="Integrase-like_cat_sf"/>
</dbReference>
<dbReference type="EMBL" id="JARWBG010000004">
    <property type="protein sequence ID" value="MDH2388159.1"/>
    <property type="molecule type" value="Genomic_DNA"/>
</dbReference>
<dbReference type="InterPro" id="IPR010982">
    <property type="entry name" value="Lambda_DNA-bd_dom_sf"/>
</dbReference>
<organism evidence="9 10">
    <name type="scientific">Streptomyces chengmaiensis</name>
    <dbReference type="NCBI Taxonomy" id="3040919"/>
    <lineage>
        <taxon>Bacteria</taxon>
        <taxon>Bacillati</taxon>
        <taxon>Actinomycetota</taxon>
        <taxon>Actinomycetes</taxon>
        <taxon>Kitasatosporales</taxon>
        <taxon>Streptomycetaceae</taxon>
        <taxon>Streptomyces</taxon>
    </lineage>
</organism>
<feature type="compositionally biased region" description="Basic and acidic residues" evidence="6">
    <location>
        <begin position="38"/>
        <end position="60"/>
    </location>
</feature>
<evidence type="ECO:0000256" key="1">
    <source>
        <dbReference type="ARBA" id="ARBA00008857"/>
    </source>
</evidence>
<dbReference type="SUPFAM" id="SSF56349">
    <property type="entry name" value="DNA breaking-rejoining enzymes"/>
    <property type="match status" value="2"/>
</dbReference>
<dbReference type="PROSITE" id="PS51900">
    <property type="entry name" value="CB"/>
    <property type="match status" value="1"/>
</dbReference>
<dbReference type="PROSITE" id="PS50932">
    <property type="entry name" value="HTH_LACI_2"/>
    <property type="match status" value="1"/>
</dbReference>
<proteinExistence type="inferred from homology"/>
<accession>A0ABT6HJV1</accession>
<dbReference type="GO" id="GO:0003677">
    <property type="term" value="F:DNA binding"/>
    <property type="evidence" value="ECO:0007669"/>
    <property type="project" value="UniProtKB-KW"/>
</dbReference>
<evidence type="ECO:0000256" key="5">
    <source>
        <dbReference type="PROSITE-ProRule" id="PRU01248"/>
    </source>
</evidence>
<name>A0ABT6HJV1_9ACTN</name>
<keyword evidence="2" id="KW-0229">DNA integration</keyword>
<dbReference type="Gene3D" id="1.10.443.10">
    <property type="entry name" value="Intergrase catalytic core"/>
    <property type="match status" value="1"/>
</dbReference>
<dbReference type="Gene3D" id="1.10.260.40">
    <property type="entry name" value="lambda repressor-like DNA-binding domains"/>
    <property type="match status" value="1"/>
</dbReference>
<dbReference type="RefSeq" id="WP_279926472.1">
    <property type="nucleotide sequence ID" value="NZ_JARWBG010000004.1"/>
</dbReference>
<dbReference type="CDD" id="cd01392">
    <property type="entry name" value="HTH_LacI"/>
    <property type="match status" value="1"/>
</dbReference>
<dbReference type="SUPFAM" id="SSF47413">
    <property type="entry name" value="lambda repressor-like DNA-binding domains"/>
    <property type="match status" value="1"/>
</dbReference>
<dbReference type="InterPro" id="IPR004107">
    <property type="entry name" value="Integrase_SAM-like_N"/>
</dbReference>
<keyword evidence="10" id="KW-1185">Reference proteome</keyword>
<dbReference type="PROSITE" id="PS00356">
    <property type="entry name" value="HTH_LACI_1"/>
    <property type="match status" value="1"/>
</dbReference>
<comment type="caution">
    <text evidence="9">The sequence shown here is derived from an EMBL/GenBank/DDBJ whole genome shotgun (WGS) entry which is preliminary data.</text>
</comment>
<dbReference type="SMART" id="SM00354">
    <property type="entry name" value="HTH_LACI"/>
    <property type="match status" value="1"/>
</dbReference>
<sequence>MGYAEKRGTYYRGRYKIAPGKYGTVKDDQGRTVKFKGKREAEQAADAEEAKVRDGTRRDPSLGAETFGEYVNRWFEDIELADTTMQNYRREIETHLLPEFGERPLNLIQPRDITAWERKLKEAGYAKESIKTYRARLHLILADAVEEGLIPSNPAARRRGRGKRAGRSGHRGPEKVITSPLGILLIAERLAVLSGRDDEFVAAVLKGYTGMRFGEIVGLERTFVRRRAVRVEWQLVELDTGELVSCPPKDDSYRTLDTPEWLDALVHGHIARARPRPCPCHGHTYVFSSFGTVRRWGRNGQPTVEDVATLAGVSHGTVSNVLNRPAVVAEETRLRVTHVMAELGYLRGRTPEETAAHWRRKSFASRLFRPAVTGQYEKVGSRPGHPVPVRADSWMAGTLVQGRGASARATVCWVPIAQGLTPHGLRHSHRTHMEDLGTPKVLMDERMGHMDGSVSARYAHVTDEMRLRLMAGLTRSWEASLDARLAMCPRSSVAVLDALLQARAAEVFSQISPSEGGEGGLKRL</sequence>
<evidence type="ECO:0000259" key="7">
    <source>
        <dbReference type="PROSITE" id="PS50932"/>
    </source>
</evidence>
<evidence type="ECO:0000256" key="4">
    <source>
        <dbReference type="ARBA" id="ARBA00023172"/>
    </source>
</evidence>
<dbReference type="PANTHER" id="PTHR30629">
    <property type="entry name" value="PROPHAGE INTEGRASE"/>
    <property type="match status" value="1"/>
</dbReference>
<dbReference type="PANTHER" id="PTHR30629:SF2">
    <property type="entry name" value="PROPHAGE INTEGRASE INTS-RELATED"/>
    <property type="match status" value="1"/>
</dbReference>
<evidence type="ECO:0000313" key="10">
    <source>
        <dbReference type="Proteomes" id="UP001223144"/>
    </source>
</evidence>
<dbReference type="Proteomes" id="UP001223144">
    <property type="component" value="Unassembled WGS sequence"/>
</dbReference>
<dbReference type="Pfam" id="PF14659">
    <property type="entry name" value="Phage_int_SAM_3"/>
    <property type="match status" value="1"/>
</dbReference>
<evidence type="ECO:0000256" key="6">
    <source>
        <dbReference type="SAM" id="MobiDB-lite"/>
    </source>
</evidence>
<dbReference type="InterPro" id="IPR011010">
    <property type="entry name" value="DNA_brk_join_enz"/>
</dbReference>
<keyword evidence="3 5" id="KW-0238">DNA-binding</keyword>
<reference evidence="9 10" key="1">
    <citation type="submission" date="2023-04" db="EMBL/GenBank/DDBJ databases">
        <title>Streptomyces chengmaiensis sp. nov. isolated from the stem of mangrove plant in Hainan.</title>
        <authorList>
            <person name="Huang X."/>
            <person name="Zhou S."/>
            <person name="Chu X."/>
            <person name="Xie Y."/>
            <person name="Lin Y."/>
        </authorList>
    </citation>
    <scope>NUCLEOTIDE SEQUENCE [LARGE SCALE GENOMIC DNA]</scope>
    <source>
        <strain evidence="9 10">HNM0663</strain>
    </source>
</reference>
<protein>
    <submittedName>
        <fullName evidence="9">LacI family DNA-binding transcriptional regulator</fullName>
    </submittedName>
</protein>
<feature type="region of interest" description="Disordered" evidence="6">
    <location>
        <begin position="153"/>
        <end position="173"/>
    </location>
</feature>
<feature type="domain" description="Core-binding (CB)" evidence="8">
    <location>
        <begin position="65"/>
        <end position="145"/>
    </location>
</feature>
<evidence type="ECO:0000313" key="9">
    <source>
        <dbReference type="EMBL" id="MDH2388159.1"/>
    </source>
</evidence>
<dbReference type="InterPro" id="IPR050808">
    <property type="entry name" value="Phage_Integrase"/>
</dbReference>
<dbReference type="InterPro" id="IPR044068">
    <property type="entry name" value="CB"/>
</dbReference>
<evidence type="ECO:0000256" key="3">
    <source>
        <dbReference type="ARBA" id="ARBA00023125"/>
    </source>
</evidence>
<dbReference type="Gene3D" id="1.10.150.130">
    <property type="match status" value="1"/>
</dbReference>
<evidence type="ECO:0000256" key="2">
    <source>
        <dbReference type="ARBA" id="ARBA00022908"/>
    </source>
</evidence>
<dbReference type="InterPro" id="IPR010998">
    <property type="entry name" value="Integrase_recombinase_N"/>
</dbReference>
<dbReference type="Pfam" id="PF00356">
    <property type="entry name" value="LacI"/>
    <property type="match status" value="1"/>
</dbReference>